<feature type="non-terminal residue" evidence="2">
    <location>
        <position position="81"/>
    </location>
</feature>
<evidence type="ECO:0000313" key="2">
    <source>
        <dbReference type="EMBL" id="CAF5002330.1"/>
    </source>
</evidence>
<feature type="compositionally biased region" description="Low complexity" evidence="1">
    <location>
        <begin position="63"/>
        <end position="81"/>
    </location>
</feature>
<sequence length="81" mass="8890">QTSVSLSHTTIQMNQNQQQPNSSISSSTTNEIQTAIPSTLNLERSPSFVTRSTKNHQHHRRSNSNSLSTSNTSINILPPST</sequence>
<accession>A0A8S3DBY3</accession>
<feature type="non-terminal residue" evidence="2">
    <location>
        <position position="1"/>
    </location>
</feature>
<gene>
    <name evidence="2" type="ORF">GIL414_LOCUS57325</name>
</gene>
<feature type="region of interest" description="Disordered" evidence="1">
    <location>
        <begin position="1"/>
        <end position="81"/>
    </location>
</feature>
<feature type="compositionally biased region" description="Low complexity" evidence="1">
    <location>
        <begin position="9"/>
        <end position="34"/>
    </location>
</feature>
<reference evidence="2" key="1">
    <citation type="submission" date="2021-02" db="EMBL/GenBank/DDBJ databases">
        <authorList>
            <person name="Nowell W R."/>
        </authorList>
    </citation>
    <scope>NUCLEOTIDE SEQUENCE</scope>
</reference>
<organism evidence="2 3">
    <name type="scientific">Rotaria magnacalcarata</name>
    <dbReference type="NCBI Taxonomy" id="392030"/>
    <lineage>
        <taxon>Eukaryota</taxon>
        <taxon>Metazoa</taxon>
        <taxon>Spiralia</taxon>
        <taxon>Gnathifera</taxon>
        <taxon>Rotifera</taxon>
        <taxon>Eurotatoria</taxon>
        <taxon>Bdelloidea</taxon>
        <taxon>Philodinida</taxon>
        <taxon>Philodinidae</taxon>
        <taxon>Rotaria</taxon>
    </lineage>
</organism>
<name>A0A8S3DBY3_9BILA</name>
<proteinExistence type="predicted"/>
<evidence type="ECO:0000256" key="1">
    <source>
        <dbReference type="SAM" id="MobiDB-lite"/>
    </source>
</evidence>
<feature type="compositionally biased region" description="Polar residues" evidence="1">
    <location>
        <begin position="35"/>
        <end position="52"/>
    </location>
</feature>
<dbReference type="Proteomes" id="UP000681720">
    <property type="component" value="Unassembled WGS sequence"/>
</dbReference>
<comment type="caution">
    <text evidence="2">The sequence shown here is derived from an EMBL/GenBank/DDBJ whole genome shotgun (WGS) entry which is preliminary data.</text>
</comment>
<protein>
    <submittedName>
        <fullName evidence="2">Uncharacterized protein</fullName>
    </submittedName>
</protein>
<dbReference type="AlphaFoldDB" id="A0A8S3DBY3"/>
<evidence type="ECO:0000313" key="3">
    <source>
        <dbReference type="Proteomes" id="UP000681720"/>
    </source>
</evidence>
<feature type="compositionally biased region" description="Basic residues" evidence="1">
    <location>
        <begin position="53"/>
        <end position="62"/>
    </location>
</feature>
<dbReference type="EMBL" id="CAJOBJ010207843">
    <property type="protein sequence ID" value="CAF5002330.1"/>
    <property type="molecule type" value="Genomic_DNA"/>
</dbReference>